<reference evidence="2 3" key="1">
    <citation type="submission" date="2024-04" db="EMBL/GenBank/DDBJ databases">
        <authorList>
            <person name="Fracassetti M."/>
        </authorList>
    </citation>
    <scope>NUCLEOTIDE SEQUENCE [LARGE SCALE GENOMIC DNA]</scope>
</reference>
<keyword evidence="3" id="KW-1185">Reference proteome</keyword>
<evidence type="ECO:0000256" key="1">
    <source>
        <dbReference type="SAM" id="MobiDB-lite"/>
    </source>
</evidence>
<dbReference type="SUPFAM" id="SSF52047">
    <property type="entry name" value="RNI-like"/>
    <property type="match status" value="1"/>
</dbReference>
<dbReference type="InterPro" id="IPR032675">
    <property type="entry name" value="LRR_dom_sf"/>
</dbReference>
<protein>
    <recommendedName>
        <fullName evidence="4">F-box domain-containing protein</fullName>
    </recommendedName>
</protein>
<sequence length="354" mass="39909">MSIQNPNKKIRSEGKPDQQQTDAVDRLSSLPDHVLHHLLSFIVESRFSVQTSVLSRRWRSLWKHVPRLTLRDNFSTLASTFARYVDALLSARPDGSNVDEINYCDLEFSWNTEPLHKVIQFAASRRCRELSVTAVTDLQPYFLAPLADNSNLTTLELRAARLGTGFGGFSSLRVLHLDEVSLPCSSAADLDLFVGFPSLEKLVVANCVFSRKPDDPPCCFKVSGPRLAHLLIVELSCAKVEIFAPNLKFLNITEGMECSPILYQLTLPISLGHYYVHDNGRVEGENKERTKALLQDLLSCNGEFLQHRSDSPLTGLKFLKVMSPCFPEFRYVISHVIYFMKGSPRYGPETIEFV</sequence>
<dbReference type="AlphaFoldDB" id="A0AAV2FTV6"/>
<dbReference type="SUPFAM" id="SSF81383">
    <property type="entry name" value="F-box domain"/>
    <property type="match status" value="1"/>
</dbReference>
<dbReference type="Gene3D" id="3.80.10.10">
    <property type="entry name" value="Ribonuclease Inhibitor"/>
    <property type="match status" value="1"/>
</dbReference>
<evidence type="ECO:0000313" key="3">
    <source>
        <dbReference type="Proteomes" id="UP001497516"/>
    </source>
</evidence>
<dbReference type="PANTHER" id="PTHR34223">
    <property type="entry name" value="OS11G0201299 PROTEIN"/>
    <property type="match status" value="1"/>
</dbReference>
<dbReference type="Proteomes" id="UP001497516">
    <property type="component" value="Chromosome 7"/>
</dbReference>
<name>A0AAV2FTV6_9ROSI</name>
<gene>
    <name evidence="2" type="ORF">LTRI10_LOCUS41511</name>
</gene>
<feature type="region of interest" description="Disordered" evidence="1">
    <location>
        <begin position="1"/>
        <end position="24"/>
    </location>
</feature>
<evidence type="ECO:0008006" key="4">
    <source>
        <dbReference type="Google" id="ProtNLM"/>
    </source>
</evidence>
<dbReference type="PANTHER" id="PTHR34223:SF51">
    <property type="entry name" value="OS06G0556300 PROTEIN"/>
    <property type="match status" value="1"/>
</dbReference>
<dbReference type="EMBL" id="OZ034820">
    <property type="protein sequence ID" value="CAL1401457.1"/>
    <property type="molecule type" value="Genomic_DNA"/>
</dbReference>
<dbReference type="InterPro" id="IPR053197">
    <property type="entry name" value="F-box_SCFL_complex_component"/>
</dbReference>
<evidence type="ECO:0000313" key="2">
    <source>
        <dbReference type="EMBL" id="CAL1401457.1"/>
    </source>
</evidence>
<dbReference type="InterPro" id="IPR053781">
    <property type="entry name" value="F-box_AtFBL13-like"/>
</dbReference>
<accession>A0AAV2FTV6</accession>
<dbReference type="CDD" id="cd22160">
    <property type="entry name" value="F-box_AtFBL13-like"/>
    <property type="match status" value="1"/>
</dbReference>
<organism evidence="2 3">
    <name type="scientific">Linum trigynum</name>
    <dbReference type="NCBI Taxonomy" id="586398"/>
    <lineage>
        <taxon>Eukaryota</taxon>
        <taxon>Viridiplantae</taxon>
        <taxon>Streptophyta</taxon>
        <taxon>Embryophyta</taxon>
        <taxon>Tracheophyta</taxon>
        <taxon>Spermatophyta</taxon>
        <taxon>Magnoliopsida</taxon>
        <taxon>eudicotyledons</taxon>
        <taxon>Gunneridae</taxon>
        <taxon>Pentapetalae</taxon>
        <taxon>rosids</taxon>
        <taxon>fabids</taxon>
        <taxon>Malpighiales</taxon>
        <taxon>Linaceae</taxon>
        <taxon>Linum</taxon>
    </lineage>
</organism>
<proteinExistence type="predicted"/>
<dbReference type="InterPro" id="IPR036047">
    <property type="entry name" value="F-box-like_dom_sf"/>
</dbReference>